<dbReference type="STRING" id="1229276.DI53_0450"/>
<keyword evidence="1" id="KW-1133">Transmembrane helix</keyword>
<keyword evidence="3" id="KW-1185">Reference proteome</keyword>
<accession>A0A0B8TAE8</accession>
<organism evidence="2 3">
    <name type="scientific">Sphingobacterium deserti</name>
    <dbReference type="NCBI Taxonomy" id="1229276"/>
    <lineage>
        <taxon>Bacteria</taxon>
        <taxon>Pseudomonadati</taxon>
        <taxon>Bacteroidota</taxon>
        <taxon>Sphingobacteriia</taxon>
        <taxon>Sphingobacteriales</taxon>
        <taxon>Sphingobacteriaceae</taxon>
        <taxon>Sphingobacterium</taxon>
    </lineage>
</organism>
<dbReference type="PATRIC" id="fig|1229276.3.peg.468"/>
<evidence type="ECO:0000256" key="1">
    <source>
        <dbReference type="SAM" id="Phobius"/>
    </source>
</evidence>
<keyword evidence="1" id="KW-0472">Membrane</keyword>
<evidence type="ECO:0000313" key="2">
    <source>
        <dbReference type="EMBL" id="KGE15809.1"/>
    </source>
</evidence>
<dbReference type="EMBL" id="JJMU01000006">
    <property type="protein sequence ID" value="KGE15809.1"/>
    <property type="molecule type" value="Genomic_DNA"/>
</dbReference>
<dbReference type="Proteomes" id="UP000031802">
    <property type="component" value="Unassembled WGS sequence"/>
</dbReference>
<feature type="transmembrane region" description="Helical" evidence="1">
    <location>
        <begin position="13"/>
        <end position="35"/>
    </location>
</feature>
<evidence type="ECO:0000313" key="3">
    <source>
        <dbReference type="Proteomes" id="UP000031802"/>
    </source>
</evidence>
<dbReference type="AlphaFoldDB" id="A0A0B8TAE8"/>
<dbReference type="RefSeq" id="WP_037494852.1">
    <property type="nucleotide sequence ID" value="NZ_JJMU01000006.1"/>
</dbReference>
<gene>
    <name evidence="2" type="ORF">DI53_0450</name>
</gene>
<keyword evidence="1" id="KW-0812">Transmembrane</keyword>
<sequence>MFKQITNLHGDEIYLITSLWIFLVFFLLVALMLVWMKKEHINYMKDIPFDEAEEKDGEPLNKD</sequence>
<proteinExistence type="predicted"/>
<comment type="caution">
    <text evidence="2">The sequence shown here is derived from an EMBL/GenBank/DDBJ whole genome shotgun (WGS) entry which is preliminary data.</text>
</comment>
<evidence type="ECO:0008006" key="4">
    <source>
        <dbReference type="Google" id="ProtNLM"/>
    </source>
</evidence>
<reference evidence="3" key="1">
    <citation type="submission" date="2014-04" db="EMBL/GenBank/DDBJ databases">
        <title>Whole-Genome optical mapping and complete genome sequence of Sphingobacterium deserti sp. nov., a new spaces isolated from desert in the west of China.</title>
        <authorList>
            <person name="Teng C."/>
            <person name="Zhou Z."/>
            <person name="Li X."/>
            <person name="Chen M."/>
            <person name="Lin M."/>
            <person name="Wang L."/>
            <person name="Su S."/>
            <person name="Zhang C."/>
            <person name="Zhang W."/>
        </authorList>
    </citation>
    <scope>NUCLEOTIDE SEQUENCE [LARGE SCALE GENOMIC DNA]</scope>
    <source>
        <strain evidence="3">ACCC05744</strain>
    </source>
</reference>
<protein>
    <recommendedName>
        <fullName evidence="4">CcoQ/FixQ family Cbb3-type cytochrome c oxidase assembly chaperone</fullName>
    </recommendedName>
</protein>
<name>A0A0B8TAE8_9SPHI</name>
<reference evidence="2 3" key="2">
    <citation type="journal article" date="2015" name="PLoS ONE">
        <title>Whole-Genome Optical Mapping and Finished Genome Sequence of Sphingobacterium deserti sp. nov., a New Species Isolated from the Western Desert of China.</title>
        <authorList>
            <person name="Teng C."/>
            <person name="Zhou Z."/>
            <person name="Molnar I."/>
            <person name="Li X."/>
            <person name="Tang R."/>
            <person name="Chen M."/>
            <person name="Wang L."/>
            <person name="Su S."/>
            <person name="Zhang W."/>
            <person name="Lin M."/>
        </authorList>
    </citation>
    <scope>NUCLEOTIDE SEQUENCE [LARGE SCALE GENOMIC DNA]</scope>
    <source>
        <strain evidence="3">ACCC05744</strain>
    </source>
</reference>